<dbReference type="InterPro" id="IPR001173">
    <property type="entry name" value="Glyco_trans_2-like"/>
</dbReference>
<gene>
    <name evidence="3" type="ORF">FJR45_01390</name>
</gene>
<dbReference type="InterPro" id="IPR055050">
    <property type="entry name" value="WsaF_C"/>
</dbReference>
<dbReference type="AlphaFoldDB" id="A0A7M1AZ00"/>
<feature type="domain" description="Glycosyltransferase 2-like" evidence="1">
    <location>
        <begin position="917"/>
        <end position="1093"/>
    </location>
</feature>
<sequence>MANAQELEEYKKTIEESGLFDSKYYVREYKDVRQAKELPLEHFVKFGLDEDRKPNAGFDPVWYREHYTDVKEAGLYPFIHYVIYGLKEFRFANENEKKEYENLKEDGFDVEFYKNNYDDIKIFGEKFDFLLHYIRNGQHEGREIKKVKFENLFDINYYIKNTPDVKTTNLTPIEHYKMRGYKEGRNPNPFFDTNWYKSQYPEVENENPLVHYITKGWKEGNNPSYKFDVNKYLENYPEVKKDNIEPLKHFLTEGKDKGYVSFRVDYQNQDCQTILDSGLFMFDWVETIYQDLIQQDSLLHYCIFGHKEGRNPNPFFDTNWYKSQYPEVENENPLVHYITKGWKEGNNPSYKFDVNKYLENYPEVKKDNIEPLKHFLTEGKDKGYVSFRVDYQNQDCQTILDSGCFMFDWVETIYQDLIQQDSLLHYCIFGHKEGRNPNPFFDTNWYKSQYPEVENENPLVHYITKGWKEGNNPSYKFDVNKYLENYPEVKKDNIEPLKHFLTEGKDKGYKVYPVNSDTILSINSKSSFSKKLFPDLGILFDYNIKKLAPLSMKFNKKCLNIHFVIPDFGIGGGGHMNIFRMIRLLEMFGHNLTIWIFDPSIHKDEKTAYEDIIKYYSTIKANVKFIYKDFQKTAKGDVIFASSWNTVWPVQSAKYFKRRFYFIQDYETLFNAKGSRSELAEYTYTQDLDCICASTWLQSLMEKKFNRWARSFNLAADKDIYNPRLREANKIPRIVLYSRIFTERRGVELALIALELLAKEGVKFHVDMFGADFHNIDSAPFSCSVFYKRTPEELADLYNKSDIGLVFSLTNYSLVPQEMMACDLAIVEFDTESTRAIYPDNIVTFSGPSPIDIKEKIKYLLLNPNARKKQVMNAKKWLKQFSWIKSAREIEKAILDRLAEHNFEAIETYKKEKIKASIIIPTYNGGELFKTVLVALQNQITPWKYEIIVLDSESTDGTAEYLKSIDNIIYKTIKKEDFNHGATRNYGVEISQGEYIAFITQDAIPTHNHWLYNFVTMLEHYPNAAGAFGKHIAHDDASTFTKRELREHFNNFLNFPLSVSLKSKIPDGYDEKSWMGILHFYSDNNSCFRKSIWKKIPYRNVQYGEDQLWADDIIKKGYEKLYVPTAVVKHSHEYAPKTTYERAKTDADFFKYYWGYQLIDSDKKDHIVKELIKNDIIFALENALPKKEINDRIASIKAKFQGYLDGYNKDVSMFSKESKEKSKF</sequence>
<protein>
    <submittedName>
        <fullName evidence="3">Glycosyltransferase</fullName>
    </submittedName>
</protein>
<dbReference type="Proteomes" id="UP000593719">
    <property type="component" value="Chromosome"/>
</dbReference>
<feature type="domain" description="WsaF C-terminal" evidence="2">
    <location>
        <begin position="733"/>
        <end position="857"/>
    </location>
</feature>
<dbReference type="GO" id="GO:0044010">
    <property type="term" value="P:single-species biofilm formation"/>
    <property type="evidence" value="ECO:0007669"/>
    <property type="project" value="TreeGrafter"/>
</dbReference>
<dbReference type="CDD" id="cd03801">
    <property type="entry name" value="GT4_PimA-like"/>
    <property type="match status" value="1"/>
</dbReference>
<dbReference type="RefSeq" id="WP_193151028.1">
    <property type="nucleotide sequence ID" value="NZ_CP041235.1"/>
</dbReference>
<dbReference type="PANTHER" id="PTHR43685">
    <property type="entry name" value="GLYCOSYLTRANSFERASE"/>
    <property type="match status" value="1"/>
</dbReference>
<dbReference type="Gene3D" id="3.40.50.11090">
    <property type="match status" value="1"/>
</dbReference>
<dbReference type="Pfam" id="PF22772">
    <property type="entry name" value="WsaF_C"/>
    <property type="match status" value="1"/>
</dbReference>
<dbReference type="Gene3D" id="3.90.550.10">
    <property type="entry name" value="Spore Coat Polysaccharide Biosynthesis Protein SpsA, Chain A"/>
    <property type="match status" value="1"/>
</dbReference>
<evidence type="ECO:0000259" key="2">
    <source>
        <dbReference type="Pfam" id="PF22772"/>
    </source>
</evidence>
<keyword evidence="3" id="KW-0808">Transferase</keyword>
<dbReference type="CDD" id="cd00761">
    <property type="entry name" value="Glyco_tranf_GTA_type"/>
    <property type="match status" value="1"/>
</dbReference>
<evidence type="ECO:0000313" key="3">
    <source>
        <dbReference type="EMBL" id="QOP42673.1"/>
    </source>
</evidence>
<dbReference type="EMBL" id="CP041235">
    <property type="protein sequence ID" value="QOP42673.1"/>
    <property type="molecule type" value="Genomic_DNA"/>
</dbReference>
<reference evidence="3 4" key="1">
    <citation type="submission" date="2019-06" db="EMBL/GenBank/DDBJ databases">
        <title>Sulfurimonas gotlandica sp. nov., a chemoautotrophic and psychrotolerant epsilonproteobacterium isolated from a pelagic redoxcline, and an emended description of the genus Sulfurimonas.</title>
        <authorList>
            <person name="Wang S."/>
            <person name="Jiang L."/>
            <person name="Shao Z."/>
        </authorList>
    </citation>
    <scope>NUCLEOTIDE SEQUENCE [LARGE SCALE GENOMIC DNA]</scope>
    <source>
        <strain evidence="3 4">S2-6</strain>
    </source>
</reference>
<dbReference type="SUPFAM" id="SSF53448">
    <property type="entry name" value="Nucleotide-diphospho-sugar transferases"/>
    <property type="match status" value="1"/>
</dbReference>
<accession>A0A7M1AZ00</accession>
<dbReference type="KEGG" id="ssei:FJR45_01390"/>
<name>A0A7M1AZ00_9BACT</name>
<dbReference type="InterPro" id="IPR050834">
    <property type="entry name" value="Glycosyltransf_2"/>
</dbReference>
<evidence type="ECO:0000313" key="4">
    <source>
        <dbReference type="Proteomes" id="UP000593719"/>
    </source>
</evidence>
<dbReference type="Pfam" id="PF00535">
    <property type="entry name" value="Glycos_transf_2"/>
    <property type="match status" value="1"/>
</dbReference>
<dbReference type="Gene3D" id="3.40.50.2000">
    <property type="entry name" value="Glycogen Phosphorylase B"/>
    <property type="match status" value="1"/>
</dbReference>
<proteinExistence type="predicted"/>
<dbReference type="GO" id="GO:0016740">
    <property type="term" value="F:transferase activity"/>
    <property type="evidence" value="ECO:0007669"/>
    <property type="project" value="UniProtKB-KW"/>
</dbReference>
<keyword evidence="4" id="KW-1185">Reference proteome</keyword>
<dbReference type="PANTHER" id="PTHR43685:SF13">
    <property type="entry name" value="O ANTIGEN BIOSYNTHESIS RHAMNOSYLTRANSFERASE RFBN"/>
    <property type="match status" value="1"/>
</dbReference>
<evidence type="ECO:0000259" key="1">
    <source>
        <dbReference type="Pfam" id="PF00535"/>
    </source>
</evidence>
<organism evidence="3 4">
    <name type="scientific">Sulfurimonas sediminis</name>
    <dbReference type="NCBI Taxonomy" id="2590020"/>
    <lineage>
        <taxon>Bacteria</taxon>
        <taxon>Pseudomonadati</taxon>
        <taxon>Campylobacterota</taxon>
        <taxon>Epsilonproteobacteria</taxon>
        <taxon>Campylobacterales</taxon>
        <taxon>Sulfurimonadaceae</taxon>
        <taxon>Sulfurimonas</taxon>
    </lineage>
</organism>
<dbReference type="SUPFAM" id="SSF53756">
    <property type="entry name" value="UDP-Glycosyltransferase/glycogen phosphorylase"/>
    <property type="match status" value="1"/>
</dbReference>
<dbReference type="InterPro" id="IPR029044">
    <property type="entry name" value="Nucleotide-diphossugar_trans"/>
</dbReference>